<dbReference type="Pfam" id="PF15268">
    <property type="entry name" value="Dapper"/>
    <property type="match status" value="1"/>
</dbReference>
<dbReference type="GO" id="GO:1900108">
    <property type="term" value="P:negative regulation of nodal signaling pathway"/>
    <property type="evidence" value="ECO:0007669"/>
    <property type="project" value="TreeGrafter"/>
</dbReference>
<feature type="compositionally biased region" description="Low complexity" evidence="3">
    <location>
        <begin position="34"/>
        <end position="51"/>
    </location>
</feature>
<dbReference type="OrthoDB" id="9950432at2759"/>
<dbReference type="AlphaFoldDB" id="Q4S3P6"/>
<evidence type="ECO:0000256" key="1">
    <source>
        <dbReference type="ARBA" id="ARBA00010807"/>
    </source>
</evidence>
<dbReference type="HOGENOM" id="CLU_021211_1_0_1"/>
<comment type="similarity">
    <text evidence="1">Belongs to the dapper family.</text>
</comment>
<sequence>SEYSAECASLFHSTIAESSEGEMSDNTTNRFGDSESSQSFQSFSDSDSSLSIDEDDQVDSRGEDRDLVWAEAALGPAAAGLRQLPRPEPSACRIKASRALKKKIRRFQPASLKVMTLV</sequence>
<feature type="region of interest" description="Disordered" evidence="3">
    <location>
        <begin position="14"/>
        <end position="63"/>
    </location>
</feature>
<evidence type="ECO:0000256" key="2">
    <source>
        <dbReference type="ARBA" id="ARBA00023054"/>
    </source>
</evidence>
<reference evidence="4" key="2">
    <citation type="submission" date="2004-02" db="EMBL/GenBank/DDBJ databases">
        <authorList>
            <consortium name="Genoscope"/>
            <consortium name="Whitehead Institute Centre for Genome Research"/>
        </authorList>
    </citation>
    <scope>NUCLEOTIDE SEQUENCE</scope>
</reference>
<feature type="non-terminal residue" evidence="4">
    <location>
        <position position="1"/>
    </location>
</feature>
<dbReference type="PANTHER" id="PTHR15919">
    <property type="entry name" value="DAPPER-RELATED"/>
    <property type="match status" value="1"/>
</dbReference>
<evidence type="ECO:0000313" key="4">
    <source>
        <dbReference type="EMBL" id="CAG04736.1"/>
    </source>
</evidence>
<dbReference type="EMBL" id="CAAE01014747">
    <property type="protein sequence ID" value="CAG04736.1"/>
    <property type="molecule type" value="Genomic_DNA"/>
</dbReference>
<protein>
    <submittedName>
        <fullName evidence="4">(spotted green pufferfish) hypothetical protein</fullName>
    </submittedName>
</protein>
<dbReference type="InterPro" id="IPR024843">
    <property type="entry name" value="Dapper"/>
</dbReference>
<feature type="non-terminal residue" evidence="4">
    <location>
        <position position="118"/>
    </location>
</feature>
<evidence type="ECO:0000256" key="3">
    <source>
        <dbReference type="SAM" id="MobiDB-lite"/>
    </source>
</evidence>
<dbReference type="KEGG" id="tng:GSTEN00024560G001"/>
<reference evidence="4" key="1">
    <citation type="journal article" date="2004" name="Nature">
        <title>Genome duplication in the teleost fish Tetraodon nigroviridis reveals the early vertebrate proto-karyotype.</title>
        <authorList>
            <person name="Jaillon O."/>
            <person name="Aury J.-M."/>
            <person name="Brunet F."/>
            <person name="Petit J.-L."/>
            <person name="Stange-Thomann N."/>
            <person name="Mauceli E."/>
            <person name="Bouneau L."/>
            <person name="Fischer C."/>
            <person name="Ozouf-Costaz C."/>
            <person name="Bernot A."/>
            <person name="Nicaud S."/>
            <person name="Jaffe D."/>
            <person name="Fisher S."/>
            <person name="Lutfalla G."/>
            <person name="Dossat C."/>
            <person name="Segurens B."/>
            <person name="Dasilva C."/>
            <person name="Salanoubat M."/>
            <person name="Levy M."/>
            <person name="Boudet N."/>
            <person name="Castellano S."/>
            <person name="Anthouard V."/>
            <person name="Jubin C."/>
            <person name="Castelli V."/>
            <person name="Katinka M."/>
            <person name="Vacherie B."/>
            <person name="Biemont C."/>
            <person name="Skalli Z."/>
            <person name="Cattolico L."/>
            <person name="Poulain J."/>
            <person name="De Berardinis V."/>
            <person name="Cruaud C."/>
            <person name="Duprat S."/>
            <person name="Brottier P."/>
            <person name="Coutanceau J.-P."/>
            <person name="Gouzy J."/>
            <person name="Parra G."/>
            <person name="Lardier G."/>
            <person name="Chapple C."/>
            <person name="McKernan K.J."/>
            <person name="McEwan P."/>
            <person name="Bosak S."/>
            <person name="Kellis M."/>
            <person name="Volff J.-N."/>
            <person name="Guigo R."/>
            <person name="Zody M.C."/>
            <person name="Mesirov J."/>
            <person name="Lindblad-Toh K."/>
            <person name="Birren B."/>
            <person name="Nusbaum C."/>
            <person name="Kahn D."/>
            <person name="Robinson-Rechavi M."/>
            <person name="Laudet V."/>
            <person name="Schachter V."/>
            <person name="Quetier F."/>
            <person name="Saurin W."/>
            <person name="Scarpelli C."/>
            <person name="Wincker P."/>
            <person name="Lander E.S."/>
            <person name="Weissenbach J."/>
            <person name="Roest Crollius H."/>
        </authorList>
    </citation>
    <scope>NUCLEOTIDE SEQUENCE [LARGE SCALE GENOMIC DNA]</scope>
</reference>
<organism evidence="4">
    <name type="scientific">Tetraodon nigroviridis</name>
    <name type="common">Spotted green pufferfish</name>
    <name type="synonym">Chelonodon nigroviridis</name>
    <dbReference type="NCBI Taxonomy" id="99883"/>
    <lineage>
        <taxon>Eukaryota</taxon>
        <taxon>Metazoa</taxon>
        <taxon>Chordata</taxon>
        <taxon>Craniata</taxon>
        <taxon>Vertebrata</taxon>
        <taxon>Euteleostomi</taxon>
        <taxon>Actinopterygii</taxon>
        <taxon>Neopterygii</taxon>
        <taxon>Teleostei</taxon>
        <taxon>Neoteleostei</taxon>
        <taxon>Acanthomorphata</taxon>
        <taxon>Eupercaria</taxon>
        <taxon>Tetraodontiformes</taxon>
        <taxon>Tetradontoidea</taxon>
        <taxon>Tetraodontidae</taxon>
        <taxon>Tetraodon</taxon>
    </lineage>
</organism>
<dbReference type="PANTHER" id="PTHR15919:SF13">
    <property type="entry name" value="DAPPER HOMOLOG 2"/>
    <property type="match status" value="1"/>
</dbReference>
<gene>
    <name evidence="4" type="ORF">GSTENG00024560001</name>
</gene>
<proteinExistence type="inferred from homology"/>
<accession>Q4S3P6</accession>
<keyword evidence="2" id="KW-0175">Coiled coil</keyword>
<dbReference type="GO" id="GO:0005737">
    <property type="term" value="C:cytoplasm"/>
    <property type="evidence" value="ECO:0007669"/>
    <property type="project" value="TreeGrafter"/>
</dbReference>
<name>Q4S3P6_TETNG</name>
<comment type="caution">
    <text evidence="4">The sequence shown here is derived from an EMBL/GenBank/DDBJ whole genome shotgun (WGS) entry which is preliminary data.</text>
</comment>